<feature type="region of interest" description="Disordered" evidence="4">
    <location>
        <begin position="1"/>
        <end position="22"/>
    </location>
</feature>
<proteinExistence type="predicted"/>
<organism evidence="5 6">
    <name type="scientific">Nesidiocoris tenuis</name>
    <dbReference type="NCBI Taxonomy" id="355587"/>
    <lineage>
        <taxon>Eukaryota</taxon>
        <taxon>Metazoa</taxon>
        <taxon>Ecdysozoa</taxon>
        <taxon>Arthropoda</taxon>
        <taxon>Hexapoda</taxon>
        <taxon>Insecta</taxon>
        <taxon>Pterygota</taxon>
        <taxon>Neoptera</taxon>
        <taxon>Paraneoptera</taxon>
        <taxon>Hemiptera</taxon>
        <taxon>Heteroptera</taxon>
        <taxon>Panheteroptera</taxon>
        <taxon>Cimicomorpha</taxon>
        <taxon>Miridae</taxon>
        <taxon>Dicyphina</taxon>
        <taxon>Nesidiocoris</taxon>
    </lineage>
</organism>
<evidence type="ECO:0000256" key="4">
    <source>
        <dbReference type="SAM" id="MobiDB-lite"/>
    </source>
</evidence>
<dbReference type="Proteomes" id="UP001307889">
    <property type="component" value="Chromosome 3"/>
</dbReference>
<dbReference type="PANTHER" id="PTHR43979:SF1">
    <property type="entry name" value="PRE-MRNA-PROCESSING FACTOR 17"/>
    <property type="match status" value="1"/>
</dbReference>
<accession>A0ABN7AKJ7</accession>
<sequence>MLSLLDYGGSDSEEDDKNTKEKKIEEMTMHLKSQTGDQETKMSTALSICAAPTVLPPMEYHSIRFVDSQTKELTVNLKYEELFAPELGPQNPFLTDQQRAPKNTLSGYVEPAHLNEFQFENQRKTFTSFGYALDPSIDDHGRVAGPDVTIGCGVAGDPNTEKRKTVMESTSARPLDKRKRVKNDDPADIEGFVGPWGTYVDEKRVMKPEGEVAEELEEYLAKKQKLGKKVDDKPLEEKTVLHIKDPIDYQGRNFLHPPQDVGVNLRSDSPPDKCFIPKKEIHVWKGHTKGVSAIKWFPKSAHLLLSCSMDCRVKLWEVFNERRCIRTYYGHRQAVRDVCFNNSGKRFLSAAYDRFIKLWDTETGECISRFSSRKIPYCVKFHPDEDKQNLFVAGTSDKKIICWDLRTEEIVQEYDRHLGAVNSITFVDENRRFVTTSDDKSLRVWEWDIPVDMKYIADPSMHSMPAVTPSPNGKWLACQSMDNKIVIFSALNRFKLNRKKTFTGHMVAGYACSLDFSPDMSYIVSGDADGKAYVWDWKTTKLFKKWKAHDAVCISSLWHPHESSKVATAGWDGLIKYWD</sequence>
<reference evidence="5 6" key="1">
    <citation type="submission" date="2023-09" db="EMBL/GenBank/DDBJ databases">
        <title>Nesidiocoris tenuis whole genome shotgun sequence.</title>
        <authorList>
            <person name="Shibata T."/>
            <person name="Shimoda M."/>
            <person name="Kobayashi T."/>
            <person name="Uehara T."/>
        </authorList>
    </citation>
    <scope>NUCLEOTIDE SEQUENCE [LARGE SCALE GENOMIC DNA]</scope>
    <source>
        <strain evidence="5 6">Japan</strain>
    </source>
</reference>
<keyword evidence="2" id="KW-0677">Repeat</keyword>
<keyword evidence="6" id="KW-1185">Reference proteome</keyword>
<feature type="repeat" description="WD" evidence="3">
    <location>
        <begin position="414"/>
        <end position="446"/>
    </location>
</feature>
<dbReference type="InterPro" id="IPR036322">
    <property type="entry name" value="WD40_repeat_dom_sf"/>
</dbReference>
<dbReference type="PROSITE" id="PS50294">
    <property type="entry name" value="WD_REPEATS_REGION"/>
    <property type="match status" value="4"/>
</dbReference>
<evidence type="ECO:0000256" key="1">
    <source>
        <dbReference type="ARBA" id="ARBA00022574"/>
    </source>
</evidence>
<feature type="repeat" description="WD" evidence="3">
    <location>
        <begin position="284"/>
        <end position="318"/>
    </location>
</feature>
<dbReference type="InterPro" id="IPR015943">
    <property type="entry name" value="WD40/YVTN_repeat-like_dom_sf"/>
</dbReference>
<dbReference type="EMBL" id="AP028911">
    <property type="protein sequence ID" value="BES92770.1"/>
    <property type="molecule type" value="Genomic_DNA"/>
</dbReference>
<dbReference type="InterPro" id="IPR001680">
    <property type="entry name" value="WD40_rpt"/>
</dbReference>
<protein>
    <submittedName>
        <fullName evidence="5">WD domain, G-beta repeat</fullName>
    </submittedName>
</protein>
<feature type="repeat" description="WD" evidence="3">
    <location>
        <begin position="513"/>
        <end position="545"/>
    </location>
</feature>
<feature type="repeat" description="WD" evidence="3">
    <location>
        <begin position="328"/>
        <end position="369"/>
    </location>
</feature>
<dbReference type="Gene3D" id="2.130.10.10">
    <property type="entry name" value="YVTN repeat-like/Quinoprotein amine dehydrogenase"/>
    <property type="match status" value="1"/>
</dbReference>
<dbReference type="PROSITE" id="PS00678">
    <property type="entry name" value="WD_REPEATS_1"/>
    <property type="match status" value="1"/>
</dbReference>
<dbReference type="PANTHER" id="PTHR43979">
    <property type="entry name" value="PRE-MRNA-PROCESSING FACTOR 17"/>
    <property type="match status" value="1"/>
</dbReference>
<dbReference type="SUPFAM" id="SSF50978">
    <property type="entry name" value="WD40 repeat-like"/>
    <property type="match status" value="1"/>
</dbReference>
<dbReference type="Pfam" id="PF00400">
    <property type="entry name" value="WD40"/>
    <property type="match status" value="7"/>
</dbReference>
<gene>
    <name evidence="5" type="ORF">NTJ_05580</name>
</gene>
<dbReference type="PROSITE" id="PS50082">
    <property type="entry name" value="WD_REPEATS_2"/>
    <property type="match status" value="5"/>
</dbReference>
<dbReference type="InterPro" id="IPR032847">
    <property type="entry name" value="PRPF17"/>
</dbReference>
<dbReference type="CDD" id="cd00200">
    <property type="entry name" value="WD40"/>
    <property type="match status" value="1"/>
</dbReference>
<keyword evidence="1 3" id="KW-0853">WD repeat</keyword>
<evidence type="ECO:0000313" key="6">
    <source>
        <dbReference type="Proteomes" id="UP001307889"/>
    </source>
</evidence>
<feature type="region of interest" description="Disordered" evidence="4">
    <location>
        <begin position="154"/>
        <end position="177"/>
    </location>
</feature>
<dbReference type="InterPro" id="IPR019775">
    <property type="entry name" value="WD40_repeat_CS"/>
</dbReference>
<evidence type="ECO:0000256" key="3">
    <source>
        <dbReference type="PROSITE-ProRule" id="PRU00221"/>
    </source>
</evidence>
<evidence type="ECO:0000313" key="5">
    <source>
        <dbReference type="EMBL" id="BES92770.1"/>
    </source>
</evidence>
<evidence type="ECO:0000256" key="2">
    <source>
        <dbReference type="ARBA" id="ARBA00022737"/>
    </source>
</evidence>
<name>A0ABN7AKJ7_9HEMI</name>
<feature type="repeat" description="WD" evidence="3">
    <location>
        <begin position="546"/>
        <end position="579"/>
    </location>
</feature>
<dbReference type="SMART" id="SM00320">
    <property type="entry name" value="WD40"/>
    <property type="match status" value="7"/>
</dbReference>